<feature type="region of interest" description="Disordered" evidence="1">
    <location>
        <begin position="305"/>
        <end position="342"/>
    </location>
</feature>
<feature type="compositionally biased region" description="Low complexity" evidence="1">
    <location>
        <begin position="171"/>
        <end position="183"/>
    </location>
</feature>
<feature type="region of interest" description="Disordered" evidence="1">
    <location>
        <begin position="160"/>
        <end position="202"/>
    </location>
</feature>
<dbReference type="AlphaFoldDB" id="A0A067PRZ4"/>
<dbReference type="InParanoid" id="A0A067PRZ4"/>
<keyword evidence="3" id="KW-1185">Reference proteome</keyword>
<evidence type="ECO:0000256" key="1">
    <source>
        <dbReference type="SAM" id="MobiDB-lite"/>
    </source>
</evidence>
<proteinExistence type="predicted"/>
<feature type="region of interest" description="Disordered" evidence="1">
    <location>
        <begin position="81"/>
        <end position="112"/>
    </location>
</feature>
<evidence type="ECO:0000313" key="3">
    <source>
        <dbReference type="Proteomes" id="UP000027265"/>
    </source>
</evidence>
<sequence length="420" mass="45504">MFFAKFFATVADVVRAAWSSFVSHSLFRAADKDTCLPVSVSVSTTGSSTSPVKTTPVKPILVNVTTSQTVERDLEAGLPYLSPPSNIWTPTPHKPKKTPPKSSPGAHEQRSHEHILGRVANLAAEPPSSILLSAASSEYVHSLNIPDDASIRHSFAQMNEFVPRSPPSPTPSSSSSSSNSSSPPATPPTPSFEITSPTIHSDEDQDITDHYYQTRSHFSIPVYASYSTIGEEEGIQNSILVASAMVSNSIRSTTRNNIMNASKTPAAFRHYPVKIPTVSEKIRIQRQLAKTSQSSSLRTLLVPKPKLKPKSGPSFLAPPHNTFKNPNPFQGSQMTEEEKRTSSLKPLLLPIVVDRVKRESVGSGKEVKESCESLVGLGLALGGLEDGVRICIEGEGEEEWDEEEGIGGWDEEEFIGAYAL</sequence>
<dbReference type="EMBL" id="KL197719">
    <property type="protein sequence ID" value="KDQ57499.1"/>
    <property type="molecule type" value="Genomic_DNA"/>
</dbReference>
<evidence type="ECO:0000313" key="2">
    <source>
        <dbReference type="EMBL" id="KDQ57499.1"/>
    </source>
</evidence>
<dbReference type="Proteomes" id="UP000027265">
    <property type="component" value="Unassembled WGS sequence"/>
</dbReference>
<feature type="compositionally biased region" description="Low complexity" evidence="1">
    <location>
        <begin position="305"/>
        <end position="315"/>
    </location>
</feature>
<accession>A0A067PRZ4</accession>
<reference evidence="3" key="1">
    <citation type="journal article" date="2014" name="Proc. Natl. Acad. Sci. U.S.A.">
        <title>Extensive sampling of basidiomycete genomes demonstrates inadequacy of the white-rot/brown-rot paradigm for wood decay fungi.</title>
        <authorList>
            <person name="Riley R."/>
            <person name="Salamov A.A."/>
            <person name="Brown D.W."/>
            <person name="Nagy L.G."/>
            <person name="Floudas D."/>
            <person name="Held B.W."/>
            <person name="Levasseur A."/>
            <person name="Lombard V."/>
            <person name="Morin E."/>
            <person name="Otillar R."/>
            <person name="Lindquist E.A."/>
            <person name="Sun H."/>
            <person name="LaButti K.M."/>
            <person name="Schmutz J."/>
            <person name="Jabbour D."/>
            <person name="Luo H."/>
            <person name="Baker S.E."/>
            <person name="Pisabarro A.G."/>
            <person name="Walton J.D."/>
            <person name="Blanchette R.A."/>
            <person name="Henrissat B."/>
            <person name="Martin F."/>
            <person name="Cullen D."/>
            <person name="Hibbett D.S."/>
            <person name="Grigoriev I.V."/>
        </authorList>
    </citation>
    <scope>NUCLEOTIDE SEQUENCE [LARGE SCALE GENOMIC DNA]</scope>
    <source>
        <strain evidence="3">MUCL 33604</strain>
    </source>
</reference>
<organism evidence="2 3">
    <name type="scientific">Jaapia argillacea MUCL 33604</name>
    <dbReference type="NCBI Taxonomy" id="933084"/>
    <lineage>
        <taxon>Eukaryota</taxon>
        <taxon>Fungi</taxon>
        <taxon>Dikarya</taxon>
        <taxon>Basidiomycota</taxon>
        <taxon>Agaricomycotina</taxon>
        <taxon>Agaricomycetes</taxon>
        <taxon>Agaricomycetidae</taxon>
        <taxon>Jaapiales</taxon>
        <taxon>Jaapiaceae</taxon>
        <taxon>Jaapia</taxon>
    </lineage>
</organism>
<dbReference type="HOGENOM" id="CLU_653942_0_0_1"/>
<name>A0A067PRZ4_9AGAM</name>
<gene>
    <name evidence="2" type="ORF">JAAARDRAFT_193818</name>
</gene>
<protein>
    <submittedName>
        <fullName evidence="2">Uncharacterized protein</fullName>
    </submittedName>
</protein>
<feature type="compositionally biased region" description="Polar residues" evidence="1">
    <location>
        <begin position="322"/>
        <end position="334"/>
    </location>
</feature>